<accession>A0AAV9P9S8</accession>
<keyword evidence="3" id="KW-1185">Reference proteome</keyword>
<evidence type="ECO:0000313" key="3">
    <source>
        <dbReference type="Proteomes" id="UP001337655"/>
    </source>
</evidence>
<dbReference type="NCBIfam" id="TIGR01493">
    <property type="entry name" value="HAD-SF-IA-v2"/>
    <property type="match status" value="1"/>
</dbReference>
<dbReference type="InterPro" id="IPR051540">
    <property type="entry name" value="S-2-haloacid_dehalogenase"/>
</dbReference>
<name>A0AAV9P9S8_9PEZI</name>
<dbReference type="InterPro" id="IPR023214">
    <property type="entry name" value="HAD_sf"/>
</dbReference>
<dbReference type="EMBL" id="JAVRRT010000009">
    <property type="protein sequence ID" value="KAK5168727.1"/>
    <property type="molecule type" value="Genomic_DNA"/>
</dbReference>
<dbReference type="Gene3D" id="3.40.50.1000">
    <property type="entry name" value="HAD superfamily/HAD-like"/>
    <property type="match status" value="1"/>
</dbReference>
<proteinExistence type="predicted"/>
<evidence type="ECO:0000256" key="1">
    <source>
        <dbReference type="ARBA" id="ARBA00022801"/>
    </source>
</evidence>
<dbReference type="InterPro" id="IPR036412">
    <property type="entry name" value="HAD-like_sf"/>
</dbReference>
<dbReference type="AlphaFoldDB" id="A0AAV9P9S8"/>
<dbReference type="SFLD" id="SFLDG01129">
    <property type="entry name" value="C1.5:_HAD__Beta-PGM__Phosphata"/>
    <property type="match status" value="1"/>
</dbReference>
<dbReference type="Pfam" id="PF00702">
    <property type="entry name" value="Hydrolase"/>
    <property type="match status" value="1"/>
</dbReference>
<dbReference type="InterPro" id="IPR006439">
    <property type="entry name" value="HAD-SF_hydro_IA"/>
</dbReference>
<reference evidence="2 3" key="1">
    <citation type="submission" date="2023-08" db="EMBL/GenBank/DDBJ databases">
        <title>Black Yeasts Isolated from many extreme environments.</title>
        <authorList>
            <person name="Coleine C."/>
            <person name="Stajich J.E."/>
            <person name="Selbmann L."/>
        </authorList>
    </citation>
    <scope>NUCLEOTIDE SEQUENCE [LARGE SCALE GENOMIC DNA]</scope>
    <source>
        <strain evidence="2 3">CCFEE 5935</strain>
    </source>
</reference>
<dbReference type="PANTHER" id="PTHR43316:SF3">
    <property type="entry name" value="HALOACID DEHALOGENASE, TYPE II (AFU_ORTHOLOGUE AFUA_2G07750)-RELATED"/>
    <property type="match status" value="1"/>
</dbReference>
<dbReference type="InterPro" id="IPR023198">
    <property type="entry name" value="PGP-like_dom2"/>
</dbReference>
<sequence length="281" mass="31382">MALKTKPKALFFDVFGTCVDWRTSVTDALWNAARMALNDPTSSIATRIRMVATDMTYEQWGEIAQEWRNGYLTFVRAIATGELTDFKTIDAHHLESLHSILTSHNLIFPRQPADATPDMLAHDGSLWDEPTLQQLNMVWHRLAPWPDTVAGLAALNQLGFATCTLSNGNVSLLEDMVTFGQMPFTHIYSAEMWRSYKPDPKVYLGAAEKMGVKPDECVLVAAHLDDLKAARGCGFGTVYVERPREERRPELRGEGLPDVWVGEGEEGFVEVARRLRGEVGG</sequence>
<dbReference type="Gene3D" id="1.10.150.240">
    <property type="entry name" value="Putative phosphatase, domain 2"/>
    <property type="match status" value="1"/>
</dbReference>
<evidence type="ECO:0000313" key="2">
    <source>
        <dbReference type="EMBL" id="KAK5168727.1"/>
    </source>
</evidence>
<dbReference type="SUPFAM" id="SSF56784">
    <property type="entry name" value="HAD-like"/>
    <property type="match status" value="1"/>
</dbReference>
<comment type="caution">
    <text evidence="2">The sequence shown here is derived from an EMBL/GenBank/DDBJ whole genome shotgun (WGS) entry which is preliminary data.</text>
</comment>
<dbReference type="SFLD" id="SFLDS00003">
    <property type="entry name" value="Haloacid_Dehalogenase"/>
    <property type="match status" value="1"/>
</dbReference>
<organism evidence="2 3">
    <name type="scientific">Saxophila tyrrhenica</name>
    <dbReference type="NCBI Taxonomy" id="1690608"/>
    <lineage>
        <taxon>Eukaryota</taxon>
        <taxon>Fungi</taxon>
        <taxon>Dikarya</taxon>
        <taxon>Ascomycota</taxon>
        <taxon>Pezizomycotina</taxon>
        <taxon>Dothideomycetes</taxon>
        <taxon>Dothideomycetidae</taxon>
        <taxon>Mycosphaerellales</taxon>
        <taxon>Extremaceae</taxon>
        <taxon>Saxophila</taxon>
    </lineage>
</organism>
<keyword evidence="1" id="KW-0378">Hydrolase</keyword>
<evidence type="ECO:0008006" key="4">
    <source>
        <dbReference type="Google" id="ProtNLM"/>
    </source>
</evidence>
<dbReference type="RefSeq" id="XP_064658193.1">
    <property type="nucleotide sequence ID" value="XM_064803278.1"/>
</dbReference>
<protein>
    <recommendedName>
        <fullName evidence="4">Haloacid dehalogenase</fullName>
    </recommendedName>
</protein>
<gene>
    <name evidence="2" type="ORF">LTR77_006036</name>
</gene>
<dbReference type="GO" id="GO:0016791">
    <property type="term" value="F:phosphatase activity"/>
    <property type="evidence" value="ECO:0007669"/>
    <property type="project" value="UniProtKB-ARBA"/>
</dbReference>
<dbReference type="Proteomes" id="UP001337655">
    <property type="component" value="Unassembled WGS sequence"/>
</dbReference>
<dbReference type="GeneID" id="89927376"/>
<dbReference type="PANTHER" id="PTHR43316">
    <property type="entry name" value="HYDROLASE, HALOACID DELAHOGENASE-RELATED"/>
    <property type="match status" value="1"/>
</dbReference>